<gene>
    <name evidence="2" type="ORF">BpHYR1_005908</name>
</gene>
<dbReference type="GO" id="GO:0003677">
    <property type="term" value="F:DNA binding"/>
    <property type="evidence" value="ECO:0007669"/>
    <property type="project" value="InterPro"/>
</dbReference>
<dbReference type="Proteomes" id="UP000276133">
    <property type="component" value="Unassembled WGS sequence"/>
</dbReference>
<feature type="domain" description="Transposase Tc1-like" evidence="1">
    <location>
        <begin position="80"/>
        <end position="125"/>
    </location>
</feature>
<dbReference type="OrthoDB" id="4843387at2759"/>
<sequence length="162" mass="18976">MTKSSYNGSAKTFQTYCESSKCSENSIDLLDSLKESLSNLRIDNLSQRSVRLYCTTKRNFQATSRVNNFGNCRRRPKLSNRDISRETVRRVLAKKGFEFYSAVKKPLLTASDSTKRYKWIKERRNWTDKYDFLFLINSKLKNNLVLTTLRVKPKSNLFSFRG</sequence>
<reference evidence="2 3" key="1">
    <citation type="journal article" date="2018" name="Sci. Rep.">
        <title>Genomic signatures of local adaptation to the degree of environmental predictability in rotifers.</title>
        <authorList>
            <person name="Franch-Gras L."/>
            <person name="Hahn C."/>
            <person name="Garcia-Roger E.M."/>
            <person name="Carmona M.J."/>
            <person name="Serra M."/>
            <person name="Gomez A."/>
        </authorList>
    </citation>
    <scope>NUCLEOTIDE SEQUENCE [LARGE SCALE GENOMIC DNA]</scope>
    <source>
        <strain evidence="2">HYR1</strain>
    </source>
</reference>
<proteinExistence type="predicted"/>
<evidence type="ECO:0000313" key="3">
    <source>
        <dbReference type="Proteomes" id="UP000276133"/>
    </source>
</evidence>
<dbReference type="EMBL" id="REGN01009037">
    <property type="protein sequence ID" value="RNA02130.1"/>
    <property type="molecule type" value="Genomic_DNA"/>
</dbReference>
<comment type="caution">
    <text evidence="2">The sequence shown here is derived from an EMBL/GenBank/DDBJ whole genome shotgun (WGS) entry which is preliminary data.</text>
</comment>
<keyword evidence="3" id="KW-1185">Reference proteome</keyword>
<dbReference type="InterPro" id="IPR002492">
    <property type="entry name" value="Transposase_Tc1-like"/>
</dbReference>
<dbReference type="Pfam" id="PF01498">
    <property type="entry name" value="HTH_Tnp_Tc3_2"/>
    <property type="match status" value="1"/>
</dbReference>
<evidence type="ECO:0000259" key="1">
    <source>
        <dbReference type="Pfam" id="PF01498"/>
    </source>
</evidence>
<organism evidence="2 3">
    <name type="scientific">Brachionus plicatilis</name>
    <name type="common">Marine rotifer</name>
    <name type="synonym">Brachionus muelleri</name>
    <dbReference type="NCBI Taxonomy" id="10195"/>
    <lineage>
        <taxon>Eukaryota</taxon>
        <taxon>Metazoa</taxon>
        <taxon>Spiralia</taxon>
        <taxon>Gnathifera</taxon>
        <taxon>Rotifera</taxon>
        <taxon>Eurotatoria</taxon>
        <taxon>Monogononta</taxon>
        <taxon>Pseudotrocha</taxon>
        <taxon>Ploima</taxon>
        <taxon>Brachionidae</taxon>
        <taxon>Brachionus</taxon>
    </lineage>
</organism>
<protein>
    <recommendedName>
        <fullName evidence="1">Transposase Tc1-like domain-containing protein</fullName>
    </recommendedName>
</protein>
<dbReference type="AlphaFoldDB" id="A0A3M7PSV9"/>
<accession>A0A3M7PSV9</accession>
<evidence type="ECO:0000313" key="2">
    <source>
        <dbReference type="EMBL" id="RNA02130.1"/>
    </source>
</evidence>
<dbReference type="GO" id="GO:0015074">
    <property type="term" value="P:DNA integration"/>
    <property type="evidence" value="ECO:0007669"/>
    <property type="project" value="InterPro"/>
</dbReference>
<name>A0A3M7PSV9_BRAPC</name>
<dbReference type="GO" id="GO:0006313">
    <property type="term" value="P:DNA transposition"/>
    <property type="evidence" value="ECO:0007669"/>
    <property type="project" value="InterPro"/>
</dbReference>